<dbReference type="GO" id="GO:0015293">
    <property type="term" value="F:symporter activity"/>
    <property type="evidence" value="ECO:0007669"/>
    <property type="project" value="UniProtKB-KW"/>
</dbReference>
<feature type="transmembrane region" description="Helical" evidence="8">
    <location>
        <begin position="119"/>
        <end position="143"/>
    </location>
</feature>
<feature type="transmembrane region" description="Helical" evidence="8">
    <location>
        <begin position="63"/>
        <end position="84"/>
    </location>
</feature>
<keyword evidence="4" id="KW-0769">Symport</keyword>
<evidence type="ECO:0000313" key="10">
    <source>
        <dbReference type="Proteomes" id="UP000274504"/>
    </source>
</evidence>
<dbReference type="Gene3D" id="1.20.1530.20">
    <property type="match status" value="1"/>
</dbReference>
<dbReference type="AlphaFoldDB" id="A0A0R3SLI6"/>
<dbReference type="Proteomes" id="UP000274504">
    <property type="component" value="Unassembled WGS sequence"/>
</dbReference>
<comment type="subcellular location">
    <subcellularLocation>
        <location evidence="1">Membrane</location>
        <topology evidence="1">Multi-pass membrane protein</topology>
    </subcellularLocation>
</comment>
<feature type="transmembrane region" description="Helical" evidence="8">
    <location>
        <begin position="25"/>
        <end position="42"/>
    </location>
</feature>
<dbReference type="InterPro" id="IPR004710">
    <property type="entry name" value="Bilac:Na_transpt"/>
</dbReference>
<dbReference type="InterPro" id="IPR002657">
    <property type="entry name" value="BilAc:Na_symport/Acr3"/>
</dbReference>
<sequence>MLPLLLFIFARFFTAINTAAIPYGPIVVNLLYLFIPVTAGLLTRHFRPNWADKLKRGVRPTSLIFLIYVILFGTLTNFSIFRLIGRYPLLVVVGGALPALGYLAGFLAALAFRRPWPVITAISIETGVQNAGIAILILIYAIPQPQGDLGAVMPIIISLTTPLCLLVWWIGRCIVVRRRKAKQDIEQEVWESTESGEVEGTDEDTLESAKKDATL</sequence>
<evidence type="ECO:0000256" key="2">
    <source>
        <dbReference type="ARBA" id="ARBA00006528"/>
    </source>
</evidence>
<keyword evidence="5 8" id="KW-1133">Transmembrane helix</keyword>
<feature type="compositionally biased region" description="Acidic residues" evidence="7">
    <location>
        <begin position="189"/>
        <end position="206"/>
    </location>
</feature>
<evidence type="ECO:0000256" key="6">
    <source>
        <dbReference type="ARBA" id="ARBA00023136"/>
    </source>
</evidence>
<gene>
    <name evidence="9" type="ORF">HDID_LOCUS5799</name>
</gene>
<feature type="transmembrane region" description="Helical" evidence="8">
    <location>
        <begin position="90"/>
        <end position="112"/>
    </location>
</feature>
<dbReference type="GO" id="GO:0016020">
    <property type="term" value="C:membrane"/>
    <property type="evidence" value="ECO:0007669"/>
    <property type="project" value="UniProtKB-SubCell"/>
</dbReference>
<evidence type="ECO:0000256" key="1">
    <source>
        <dbReference type="ARBA" id="ARBA00004141"/>
    </source>
</evidence>
<evidence type="ECO:0000256" key="7">
    <source>
        <dbReference type="SAM" id="MobiDB-lite"/>
    </source>
</evidence>
<dbReference type="OrthoDB" id="203097at2759"/>
<dbReference type="PANTHER" id="PTHR10361:SF28">
    <property type="entry name" value="P3 PROTEIN-RELATED"/>
    <property type="match status" value="1"/>
</dbReference>
<comment type="similarity">
    <text evidence="2">Belongs to the bile acid:sodium symporter (BASS) (TC 2.A.28) family.</text>
</comment>
<evidence type="ECO:0000256" key="3">
    <source>
        <dbReference type="ARBA" id="ARBA00022692"/>
    </source>
</evidence>
<proteinExistence type="inferred from homology"/>
<dbReference type="Pfam" id="PF01758">
    <property type="entry name" value="SBF"/>
    <property type="match status" value="1"/>
</dbReference>
<evidence type="ECO:0000313" key="11">
    <source>
        <dbReference type="WBParaSite" id="HDID_0000580101-mRNA-1"/>
    </source>
</evidence>
<reference evidence="11" key="1">
    <citation type="submission" date="2017-02" db="UniProtKB">
        <authorList>
            <consortium name="WormBaseParasite"/>
        </authorList>
    </citation>
    <scope>IDENTIFICATION</scope>
</reference>
<keyword evidence="4" id="KW-0813">Transport</keyword>
<dbReference type="PANTHER" id="PTHR10361">
    <property type="entry name" value="SODIUM-BILE ACID COTRANSPORTER"/>
    <property type="match status" value="1"/>
</dbReference>
<keyword evidence="6 8" id="KW-0472">Membrane</keyword>
<reference evidence="9 10" key="2">
    <citation type="submission" date="2018-11" db="EMBL/GenBank/DDBJ databases">
        <authorList>
            <consortium name="Pathogen Informatics"/>
        </authorList>
    </citation>
    <scope>NUCLEOTIDE SEQUENCE [LARGE SCALE GENOMIC DNA]</scope>
</reference>
<dbReference type="InterPro" id="IPR036259">
    <property type="entry name" value="MFS_trans_sf"/>
</dbReference>
<protein>
    <submittedName>
        <fullName evidence="11">Arsenical-resistance protein</fullName>
    </submittedName>
</protein>
<dbReference type="SUPFAM" id="SSF103473">
    <property type="entry name" value="MFS general substrate transporter"/>
    <property type="match status" value="1"/>
</dbReference>
<dbReference type="EMBL" id="UYSG01003452">
    <property type="protein sequence ID" value="VDL58117.1"/>
    <property type="molecule type" value="Genomic_DNA"/>
</dbReference>
<feature type="transmembrane region" description="Helical" evidence="8">
    <location>
        <begin position="149"/>
        <end position="170"/>
    </location>
</feature>
<name>A0A0R3SLI6_HYMDI</name>
<dbReference type="WBParaSite" id="HDID_0000580101-mRNA-1">
    <property type="protein sequence ID" value="HDID_0000580101-mRNA-1"/>
    <property type="gene ID" value="HDID_0000580101"/>
</dbReference>
<evidence type="ECO:0000256" key="4">
    <source>
        <dbReference type="ARBA" id="ARBA00022847"/>
    </source>
</evidence>
<organism evidence="11">
    <name type="scientific">Hymenolepis diminuta</name>
    <name type="common">Rat tapeworm</name>
    <dbReference type="NCBI Taxonomy" id="6216"/>
    <lineage>
        <taxon>Eukaryota</taxon>
        <taxon>Metazoa</taxon>
        <taxon>Spiralia</taxon>
        <taxon>Lophotrochozoa</taxon>
        <taxon>Platyhelminthes</taxon>
        <taxon>Cestoda</taxon>
        <taxon>Eucestoda</taxon>
        <taxon>Cyclophyllidea</taxon>
        <taxon>Hymenolepididae</taxon>
        <taxon>Hymenolepis</taxon>
    </lineage>
</organism>
<evidence type="ECO:0000313" key="9">
    <source>
        <dbReference type="EMBL" id="VDL58117.1"/>
    </source>
</evidence>
<evidence type="ECO:0000256" key="5">
    <source>
        <dbReference type="ARBA" id="ARBA00022989"/>
    </source>
</evidence>
<feature type="region of interest" description="Disordered" evidence="7">
    <location>
        <begin position="189"/>
        <end position="215"/>
    </location>
</feature>
<accession>A0A0R3SLI6</accession>
<evidence type="ECO:0000256" key="8">
    <source>
        <dbReference type="SAM" id="Phobius"/>
    </source>
</evidence>
<dbReference type="InterPro" id="IPR038770">
    <property type="entry name" value="Na+/solute_symporter_sf"/>
</dbReference>
<keyword evidence="3 8" id="KW-0812">Transmembrane</keyword>